<gene>
    <name evidence="2" type="ORF">BCV69DRAFT_167523</name>
</gene>
<protein>
    <recommendedName>
        <fullName evidence="4">F-box domain-containing protein</fullName>
    </recommendedName>
</protein>
<sequence>MSPVSTSHTAMSPSSSSSSVALPSTHRDLRALPLEILDKIGYFTALAANPPSSSSSSSSSATTSYAAPPPQALRDLLLTCRHVNDHLSVSANPRLYARIFKAKFDLEPIARRYGRKATTVENLAGELRRRCVILKRIRWAVAVGQLRPEGETALSEIELKENMWLAYLMMTENDGKNLEALYWADIRSYLSLHHTQEMIRSALQPGYPPESEDRALAMHISHLLSDANLLATESKEDADEKLFVLRPYVFASHRFNGFYAPWPLRSLPIGTESPLTIAESTASASGQTLLERNRGAPVPMPAAAEGQSSTAPRATPGAPTNPFLADHTPEDRSTLVHHVGQTLTIRPPCIVHAAYHLFFGQVERNPGLVGLTAITRRHPPPGSGATGATDNNADDPALQPSTLAGPLRQLHADPMRLRSADHDRDVARLLYCHSPMRGPGLKPCFFAGIIDGAWEGRFSFFCFDSYREMLAGRMRSLYEGPFGEQPQVWKLREHFLRVDESAAFLPMSPLRTLWHFPVV</sequence>
<dbReference type="RefSeq" id="XP_025348504.1">
    <property type="nucleotide sequence ID" value="XM_025489479.1"/>
</dbReference>
<evidence type="ECO:0000313" key="2">
    <source>
        <dbReference type="EMBL" id="PWN21344.1"/>
    </source>
</evidence>
<name>A0A316U923_9BASI</name>
<reference evidence="2 3" key="1">
    <citation type="journal article" date="2018" name="Mol. Biol. Evol.">
        <title>Broad Genomic Sampling Reveals a Smut Pathogenic Ancestry of the Fungal Clade Ustilaginomycotina.</title>
        <authorList>
            <person name="Kijpornyongpan T."/>
            <person name="Mondo S.J."/>
            <person name="Barry K."/>
            <person name="Sandor L."/>
            <person name="Lee J."/>
            <person name="Lipzen A."/>
            <person name="Pangilinan J."/>
            <person name="LaButti K."/>
            <person name="Hainaut M."/>
            <person name="Henrissat B."/>
            <person name="Grigoriev I.V."/>
            <person name="Spatafora J.W."/>
            <person name="Aime M.C."/>
        </authorList>
    </citation>
    <scope>NUCLEOTIDE SEQUENCE [LARGE SCALE GENOMIC DNA]</scope>
    <source>
        <strain evidence="2 3">MCA 4718</strain>
    </source>
</reference>
<feature type="region of interest" description="Disordered" evidence="1">
    <location>
        <begin position="297"/>
        <end position="327"/>
    </location>
</feature>
<dbReference type="Proteomes" id="UP000245942">
    <property type="component" value="Unassembled WGS sequence"/>
</dbReference>
<evidence type="ECO:0000256" key="1">
    <source>
        <dbReference type="SAM" id="MobiDB-lite"/>
    </source>
</evidence>
<dbReference type="AlphaFoldDB" id="A0A316U923"/>
<dbReference type="STRING" id="1684307.A0A316U923"/>
<proteinExistence type="predicted"/>
<feature type="region of interest" description="Disordered" evidence="1">
    <location>
        <begin position="376"/>
        <end position="401"/>
    </location>
</feature>
<keyword evidence="3" id="KW-1185">Reference proteome</keyword>
<accession>A0A316U923</accession>
<evidence type="ECO:0008006" key="4">
    <source>
        <dbReference type="Google" id="ProtNLM"/>
    </source>
</evidence>
<dbReference type="GeneID" id="37011213"/>
<evidence type="ECO:0000313" key="3">
    <source>
        <dbReference type="Proteomes" id="UP000245942"/>
    </source>
</evidence>
<dbReference type="EMBL" id="KZ819325">
    <property type="protein sequence ID" value="PWN21344.1"/>
    <property type="molecule type" value="Genomic_DNA"/>
</dbReference>
<organism evidence="2 3">
    <name type="scientific">Pseudomicrostroma glucosiphilum</name>
    <dbReference type="NCBI Taxonomy" id="1684307"/>
    <lineage>
        <taxon>Eukaryota</taxon>
        <taxon>Fungi</taxon>
        <taxon>Dikarya</taxon>
        <taxon>Basidiomycota</taxon>
        <taxon>Ustilaginomycotina</taxon>
        <taxon>Exobasidiomycetes</taxon>
        <taxon>Microstromatales</taxon>
        <taxon>Microstromatales incertae sedis</taxon>
        <taxon>Pseudomicrostroma</taxon>
    </lineage>
</organism>
<feature type="region of interest" description="Disordered" evidence="1">
    <location>
        <begin position="1"/>
        <end position="23"/>
    </location>
</feature>
<dbReference type="OrthoDB" id="2017782at2759"/>